<proteinExistence type="predicted"/>
<protein>
    <recommendedName>
        <fullName evidence="3">DUF1540 domain-containing protein</fullName>
    </recommendedName>
</protein>
<dbReference type="Proteomes" id="UP001501510">
    <property type="component" value="Unassembled WGS sequence"/>
</dbReference>
<dbReference type="RefSeq" id="WP_343757698.1">
    <property type="nucleotide sequence ID" value="NZ_BAAACG010000001.1"/>
</dbReference>
<gene>
    <name evidence="1" type="ORF">GCM10008906_00770</name>
</gene>
<accession>A0ABP3UER5</accession>
<evidence type="ECO:0000313" key="1">
    <source>
        <dbReference type="EMBL" id="GAA0731848.1"/>
    </source>
</evidence>
<sequence length="46" mass="5124">MENMDKKVIMNREEEAMASCCDHHGSNCGKIDITCNNVNIYVSCGD</sequence>
<comment type="caution">
    <text evidence="1">The sequence shown here is derived from an EMBL/GenBank/DDBJ whole genome shotgun (WGS) entry which is preliminary data.</text>
</comment>
<organism evidence="1 2">
    <name type="scientific">Clostridium oceanicum</name>
    <dbReference type="NCBI Taxonomy" id="1543"/>
    <lineage>
        <taxon>Bacteria</taxon>
        <taxon>Bacillati</taxon>
        <taxon>Bacillota</taxon>
        <taxon>Clostridia</taxon>
        <taxon>Eubacteriales</taxon>
        <taxon>Clostridiaceae</taxon>
        <taxon>Clostridium</taxon>
    </lineage>
</organism>
<name>A0ABP3UER5_9CLOT</name>
<evidence type="ECO:0008006" key="3">
    <source>
        <dbReference type="Google" id="ProtNLM"/>
    </source>
</evidence>
<dbReference type="EMBL" id="BAAACG010000001">
    <property type="protein sequence ID" value="GAA0731848.1"/>
    <property type="molecule type" value="Genomic_DNA"/>
</dbReference>
<reference evidence="2" key="1">
    <citation type="journal article" date="2019" name="Int. J. Syst. Evol. Microbiol.">
        <title>The Global Catalogue of Microorganisms (GCM) 10K type strain sequencing project: providing services to taxonomists for standard genome sequencing and annotation.</title>
        <authorList>
            <consortium name="The Broad Institute Genomics Platform"/>
            <consortium name="The Broad Institute Genome Sequencing Center for Infectious Disease"/>
            <person name="Wu L."/>
            <person name="Ma J."/>
        </authorList>
    </citation>
    <scope>NUCLEOTIDE SEQUENCE [LARGE SCALE GENOMIC DNA]</scope>
    <source>
        <strain evidence="2">JCM 1407</strain>
    </source>
</reference>
<keyword evidence="2" id="KW-1185">Reference proteome</keyword>
<evidence type="ECO:0000313" key="2">
    <source>
        <dbReference type="Proteomes" id="UP001501510"/>
    </source>
</evidence>